<dbReference type="InterPro" id="IPR011989">
    <property type="entry name" value="ARM-like"/>
</dbReference>
<feature type="region of interest" description="Disordered" evidence="7">
    <location>
        <begin position="797"/>
        <end position="819"/>
    </location>
</feature>
<evidence type="ECO:0000313" key="8">
    <source>
        <dbReference type="EMBL" id="AEO59154.1"/>
    </source>
</evidence>
<keyword evidence="3" id="KW-0689">Ribosomal protein</keyword>
<feature type="region of interest" description="Disordered" evidence="7">
    <location>
        <begin position="862"/>
        <end position="888"/>
    </location>
</feature>
<comment type="similarity">
    <text evidence="2">Belongs to the mitochondrion-specific ribosomal protein mL50 family.</text>
</comment>
<dbReference type="GO" id="GO:1990904">
    <property type="term" value="C:ribonucleoprotein complex"/>
    <property type="evidence" value="ECO:0007669"/>
    <property type="project" value="UniProtKB-KW"/>
</dbReference>
<feature type="compositionally biased region" description="Acidic residues" evidence="7">
    <location>
        <begin position="263"/>
        <end position="272"/>
    </location>
</feature>
<keyword evidence="9" id="KW-1185">Reference proteome</keyword>
<evidence type="ECO:0000256" key="7">
    <source>
        <dbReference type="SAM" id="MobiDB-lite"/>
    </source>
</evidence>
<keyword evidence="5" id="KW-0687">Ribonucleoprotein</keyword>
<keyword evidence="4" id="KW-0496">Mitochondrion</keyword>
<dbReference type="OMA" id="LANCPAN"/>
<dbReference type="OrthoDB" id="26149at2759"/>
<dbReference type="InterPro" id="IPR040144">
    <property type="entry name" value="RAP1GDS1"/>
</dbReference>
<evidence type="ECO:0000256" key="2">
    <source>
        <dbReference type="ARBA" id="ARBA00008860"/>
    </source>
</evidence>
<evidence type="ECO:0000256" key="1">
    <source>
        <dbReference type="ARBA" id="ARBA00004173"/>
    </source>
</evidence>
<feature type="region of interest" description="Disordered" evidence="7">
    <location>
        <begin position="1"/>
        <end position="23"/>
    </location>
</feature>
<dbReference type="STRING" id="573729.G2QFC5"/>
<dbReference type="KEGG" id="mtm:MYCTH_2119434"/>
<proteinExistence type="inferred from homology"/>
<dbReference type="InterPro" id="IPR016024">
    <property type="entry name" value="ARM-type_fold"/>
</dbReference>
<dbReference type="GO" id="GO:0005739">
    <property type="term" value="C:mitochondrion"/>
    <property type="evidence" value="ECO:0007669"/>
    <property type="project" value="UniProtKB-SubCell"/>
</dbReference>
<accession>G2QFC5</accession>
<dbReference type="PANTHER" id="PTHR10957">
    <property type="entry name" value="RAP1 GTPASE-GDP DISSOCIATION STIMULATOR 1"/>
    <property type="match status" value="1"/>
</dbReference>
<dbReference type="InParanoid" id="G2QFC5"/>
<dbReference type="GO" id="GO:0005840">
    <property type="term" value="C:ribosome"/>
    <property type="evidence" value="ECO:0007669"/>
    <property type="project" value="UniProtKB-KW"/>
</dbReference>
<dbReference type="Pfam" id="PF10501">
    <property type="entry name" value="Ribosomal_L50"/>
    <property type="match status" value="1"/>
</dbReference>
<dbReference type="GeneID" id="11514264"/>
<dbReference type="RefSeq" id="XP_003664399.1">
    <property type="nucleotide sequence ID" value="XM_003664351.1"/>
</dbReference>
<protein>
    <recommendedName>
        <fullName evidence="6">Large ribosomal subunit protein mL50</fullName>
    </recommendedName>
</protein>
<feature type="region of interest" description="Disordered" evidence="7">
    <location>
        <begin position="245"/>
        <end position="294"/>
    </location>
</feature>
<dbReference type="InterPro" id="IPR018305">
    <property type="entry name" value="Ribosomal_m50"/>
</dbReference>
<dbReference type="SUPFAM" id="SSF48371">
    <property type="entry name" value="ARM repeat"/>
    <property type="match status" value="1"/>
</dbReference>
<evidence type="ECO:0000256" key="4">
    <source>
        <dbReference type="ARBA" id="ARBA00023128"/>
    </source>
</evidence>
<feature type="compositionally biased region" description="Basic and acidic residues" evidence="7">
    <location>
        <begin position="991"/>
        <end position="1011"/>
    </location>
</feature>
<dbReference type="GO" id="GO:0005085">
    <property type="term" value="F:guanyl-nucleotide exchange factor activity"/>
    <property type="evidence" value="ECO:0007669"/>
    <property type="project" value="InterPro"/>
</dbReference>
<feature type="region of interest" description="Disordered" evidence="7">
    <location>
        <begin position="983"/>
        <end position="1015"/>
    </location>
</feature>
<evidence type="ECO:0000256" key="3">
    <source>
        <dbReference type="ARBA" id="ARBA00022980"/>
    </source>
</evidence>
<sequence length="1093" mass="118225">MRRLPRLPTPASAGLVPTSTSAGPLRACAPAATISSKTPAPTITTQNRQSRRYLSTTPVRLQAQNATEASPEAVEGFSEDYLPSYRPRIRTQLVYPRGVSIAQPAEDVSDLSYTPAESAEGLEEVGGVADWWDEPTHWGTEGGVAQYVQSVVGQFGPAEKVTDPAVLEVLAKRAIVEALVVARFAGAEKRKAVDRLFAHASGTDRLGKIVRAEVVAKEDGTATLKEAADWTRVWDVLKSAVKKARQQQQQQQQQPEQNKAEGETAEAAEAESQETAVAQTEAKEAAPAPQLTPKMAKSLMGTWNKDWKKAELRDPVVKFYAVKRIQQLTGHRIPDGKLVSIRTIDSLVKQLIEPPKPKKLAELVEQEALFKGLPNVRVFPRRVTPIDREQMVGRWKIIVKELEDRGLPVTGTGDYGPPIEKRWIEGRNNLFVAALLRSSNGGVAERTEQLKEVLFGLHKEADNSDRAAVVEALADGARDASWRLPLGESGLLDFVLSSVPVKEPRHPLNKHALRLVGNACADCDENRARVVSSGALRTFIMYIIEDPSEDDLLPFATAAALNLCLEYNAEPKTANPNTPALLLGLATSERYDADLESFMEICTPALAYLTFQDFQRVLLQNGGIELLQLAFYQLYTRFDTTEAASDTADQLKQTLVDWLSLSSPLVGLQTAACLSLGNLSRSDESSISLVPRVRRSLVEIVSRATPPALSSRPTPETPRPPLQLTHAALSFLKNLAIPQVNKPILGAALLDPGNPFLPRLWTSTRTQPQLQFAAVSLTRLLLANCPVNIRHICAPTTASNTRGTTSSSSSKSDNNGSKSNLALLTTTAASADEDPIKVEAARAASQVCRALHSVPVTDVLDPSWTWPSSTDPARATADEEEERAPADAEADDALRARFYAAHGPASIAPSLHHLLTHPRFPALRSEAVFVLALMSRSPEGARAALQVLRHNAAQTAGGGGAGWQAVARAITGSESEELAAALEGSSTASLRVEEAGADGKNEGGERGKEGEDGGGEVTVERLSLEPQLVDVQGHKQQQPARVARMDRENAMVLVAELLRRFPEALSSLRKPLEGLLRKGGELVAKDRGGQEQQ</sequence>
<comment type="subcellular location">
    <subcellularLocation>
        <location evidence="1">Mitochondrion</location>
    </subcellularLocation>
</comment>
<gene>
    <name evidence="8" type="ORF">MYCTH_2119434</name>
</gene>
<dbReference type="AlphaFoldDB" id="G2QFC5"/>
<name>G2QFC5_THET4</name>
<dbReference type="Proteomes" id="UP000007322">
    <property type="component" value="Chromosome 4"/>
</dbReference>
<dbReference type="eggNOG" id="KOG4500">
    <property type="taxonomic scope" value="Eukaryota"/>
</dbReference>
<dbReference type="EMBL" id="CP003005">
    <property type="protein sequence ID" value="AEO59154.1"/>
    <property type="molecule type" value="Genomic_DNA"/>
</dbReference>
<evidence type="ECO:0000313" key="9">
    <source>
        <dbReference type="Proteomes" id="UP000007322"/>
    </source>
</evidence>
<dbReference type="Gene3D" id="1.25.10.10">
    <property type="entry name" value="Leucine-rich Repeat Variant"/>
    <property type="match status" value="2"/>
</dbReference>
<dbReference type="VEuPathDB" id="FungiDB:MYCTH_2119434"/>
<organism evidence="8 9">
    <name type="scientific">Thermothelomyces thermophilus (strain ATCC 42464 / BCRC 31852 / DSM 1799)</name>
    <name type="common">Sporotrichum thermophile</name>
    <dbReference type="NCBI Taxonomy" id="573729"/>
    <lineage>
        <taxon>Eukaryota</taxon>
        <taxon>Fungi</taxon>
        <taxon>Dikarya</taxon>
        <taxon>Ascomycota</taxon>
        <taxon>Pezizomycotina</taxon>
        <taxon>Sordariomycetes</taxon>
        <taxon>Sordariomycetidae</taxon>
        <taxon>Sordariales</taxon>
        <taxon>Chaetomiaceae</taxon>
        <taxon>Thermothelomyces</taxon>
    </lineage>
</organism>
<evidence type="ECO:0000256" key="5">
    <source>
        <dbReference type="ARBA" id="ARBA00023274"/>
    </source>
</evidence>
<dbReference type="HOGENOM" id="CLU_279504_0_0_1"/>
<reference evidence="8 9" key="1">
    <citation type="journal article" date="2011" name="Nat. Biotechnol.">
        <title>Comparative genomic analysis of the thermophilic biomass-degrading fungi Myceliophthora thermophila and Thielavia terrestris.</title>
        <authorList>
            <person name="Berka R.M."/>
            <person name="Grigoriev I.V."/>
            <person name="Otillar R."/>
            <person name="Salamov A."/>
            <person name="Grimwood J."/>
            <person name="Reid I."/>
            <person name="Ishmael N."/>
            <person name="John T."/>
            <person name="Darmond C."/>
            <person name="Moisan M.-C."/>
            <person name="Henrissat B."/>
            <person name="Coutinho P.M."/>
            <person name="Lombard V."/>
            <person name="Natvig D.O."/>
            <person name="Lindquist E."/>
            <person name="Schmutz J."/>
            <person name="Lucas S."/>
            <person name="Harris P."/>
            <person name="Powlowski J."/>
            <person name="Bellemare A."/>
            <person name="Taylor D."/>
            <person name="Butler G."/>
            <person name="de Vries R.P."/>
            <person name="Allijn I.E."/>
            <person name="van den Brink J."/>
            <person name="Ushinsky S."/>
            <person name="Storms R."/>
            <person name="Powell A.J."/>
            <person name="Paulsen I.T."/>
            <person name="Elbourne L.D.H."/>
            <person name="Baker S.E."/>
            <person name="Magnuson J."/>
            <person name="LaBoissiere S."/>
            <person name="Clutterbuck A.J."/>
            <person name="Martinez D."/>
            <person name="Wogulis M."/>
            <person name="de Leon A.L."/>
            <person name="Rey M.W."/>
            <person name="Tsang A."/>
        </authorList>
    </citation>
    <scope>NUCLEOTIDE SEQUENCE [LARGE SCALE GENOMIC DNA]</scope>
    <source>
        <strain evidence="9">ATCC 42464 / BCRC 31852 / DSM 1799</strain>
    </source>
</reference>
<evidence type="ECO:0000256" key="6">
    <source>
        <dbReference type="ARBA" id="ARBA00035183"/>
    </source>
</evidence>